<reference evidence="3" key="1">
    <citation type="submission" date="2023-06" db="EMBL/GenBank/DDBJ databases">
        <authorList>
            <consortium name="Lawrence Berkeley National Laboratory"/>
            <person name="Ahrendt S."/>
            <person name="Sahu N."/>
            <person name="Indic B."/>
            <person name="Wong-Bajracharya J."/>
            <person name="Merenyi Z."/>
            <person name="Ke H.-M."/>
            <person name="Monk M."/>
            <person name="Kocsube S."/>
            <person name="Drula E."/>
            <person name="Lipzen A."/>
            <person name="Balint B."/>
            <person name="Henrissat B."/>
            <person name="Andreopoulos B."/>
            <person name="Martin F.M."/>
            <person name="Harder C.B."/>
            <person name="Rigling D."/>
            <person name="Ford K.L."/>
            <person name="Foster G.D."/>
            <person name="Pangilinan J."/>
            <person name="Papanicolaou A."/>
            <person name="Barry K."/>
            <person name="LaButti K."/>
            <person name="Viragh M."/>
            <person name="Koriabine M."/>
            <person name="Yan M."/>
            <person name="Riley R."/>
            <person name="Champramary S."/>
            <person name="Plett K.L."/>
            <person name="Tsai I.J."/>
            <person name="Slot J."/>
            <person name="Sipos G."/>
            <person name="Plett J."/>
            <person name="Nagy L.G."/>
            <person name="Grigoriev I.V."/>
        </authorList>
    </citation>
    <scope>NUCLEOTIDE SEQUENCE</scope>
    <source>
        <strain evidence="3">CCBAS 213</strain>
    </source>
</reference>
<dbReference type="Gene3D" id="3.40.50.150">
    <property type="entry name" value="Vaccinia Virus protein VP39"/>
    <property type="match status" value="1"/>
</dbReference>
<gene>
    <name evidence="3" type="ORF">EV420DRAFT_1496233</name>
</gene>
<feature type="region of interest" description="Disordered" evidence="1">
    <location>
        <begin position="192"/>
        <end position="261"/>
    </location>
</feature>
<name>A0AA39T7F4_ARMTA</name>
<accession>A0AA39T7F4</accession>
<dbReference type="PANTHER" id="PTHR43591:SF24">
    <property type="entry name" value="2-METHOXY-6-POLYPRENYL-1,4-BENZOQUINOL METHYLASE, MITOCHONDRIAL"/>
    <property type="match status" value="1"/>
</dbReference>
<sequence length="527" mass="59699">MNSSTVSPAVKDVEALLLKERNCRRRPGDVPYPLNYNMEMLNFDIWDHMFFVSCCRRSISMHQFDKPPALVLDLGCGSGYWAIEAAKHWPSSTIIGFDLKEIQPRLYEISSHKDLARRVKWLHGNLLDGLPFPPDHFDFVRVARIGLGVPEDEWQYVLEEISRVMKPGAPIELLEEDLIFPCSQPVRPRTRLGMSINTNVPDAYSSRSSTTLSTSPWQYSSDEGSEPSLSLKSKSTLETLKEHPTSVPHTPYPAQTPDRTRRMSNTLSTLVDTSEPSPDHYHDLAGHPQDHSKLKAAWEAMLSRRFLAPQLLSVLPFYLSSCFTDVQTHPTLTIDLPPNSRSFAHGTNGASNGHSSSWIDLDSQFVLKSTKNVRRSNETDNISLRSSIASHDSVPSWAVMHLAKTVQTIMACKEAIWNEYKHLQLAPELPPVVRTPKAFRTTQQASVREDFDSAWANWQNDMMDRIGMRDCLSVELSWPEPVGERPDWRIWRDNVDIKPAEVDDASKALSSPELCRALKGFVAWKPR</sequence>
<feature type="compositionally biased region" description="Low complexity" evidence="1">
    <location>
        <begin position="228"/>
        <end position="238"/>
    </location>
</feature>
<dbReference type="GO" id="GO:0008168">
    <property type="term" value="F:methyltransferase activity"/>
    <property type="evidence" value="ECO:0007669"/>
    <property type="project" value="TreeGrafter"/>
</dbReference>
<dbReference type="CDD" id="cd02440">
    <property type="entry name" value="AdoMet_MTases"/>
    <property type="match status" value="1"/>
</dbReference>
<dbReference type="GeneID" id="85354429"/>
<comment type="caution">
    <text evidence="3">The sequence shown here is derived from an EMBL/GenBank/DDBJ whole genome shotgun (WGS) entry which is preliminary data.</text>
</comment>
<dbReference type="Pfam" id="PF13649">
    <property type="entry name" value="Methyltransf_25"/>
    <property type="match status" value="1"/>
</dbReference>
<dbReference type="PANTHER" id="PTHR43591">
    <property type="entry name" value="METHYLTRANSFERASE"/>
    <property type="match status" value="1"/>
</dbReference>
<dbReference type="SUPFAM" id="SSF53335">
    <property type="entry name" value="S-adenosyl-L-methionine-dependent methyltransferases"/>
    <property type="match status" value="1"/>
</dbReference>
<feature type="domain" description="Methyltransferase" evidence="2">
    <location>
        <begin position="71"/>
        <end position="168"/>
    </location>
</feature>
<keyword evidence="4" id="KW-1185">Reference proteome</keyword>
<protein>
    <recommendedName>
        <fullName evidence="2">Methyltransferase domain-containing protein</fullName>
    </recommendedName>
</protein>
<proteinExistence type="predicted"/>
<dbReference type="InterPro" id="IPR041698">
    <property type="entry name" value="Methyltransf_25"/>
</dbReference>
<dbReference type="AlphaFoldDB" id="A0AA39T7F4"/>
<evidence type="ECO:0000313" key="4">
    <source>
        <dbReference type="Proteomes" id="UP001175211"/>
    </source>
</evidence>
<feature type="compositionally biased region" description="Low complexity" evidence="1">
    <location>
        <begin position="205"/>
        <end position="215"/>
    </location>
</feature>
<evidence type="ECO:0000256" key="1">
    <source>
        <dbReference type="SAM" id="MobiDB-lite"/>
    </source>
</evidence>
<evidence type="ECO:0000313" key="3">
    <source>
        <dbReference type="EMBL" id="KAK0469721.1"/>
    </source>
</evidence>
<dbReference type="EMBL" id="JAUEPS010000001">
    <property type="protein sequence ID" value="KAK0469721.1"/>
    <property type="molecule type" value="Genomic_DNA"/>
</dbReference>
<evidence type="ECO:0000259" key="2">
    <source>
        <dbReference type="Pfam" id="PF13649"/>
    </source>
</evidence>
<dbReference type="RefSeq" id="XP_060339514.1">
    <property type="nucleotide sequence ID" value="XM_060470881.1"/>
</dbReference>
<dbReference type="Proteomes" id="UP001175211">
    <property type="component" value="Unassembled WGS sequence"/>
</dbReference>
<organism evidence="3 4">
    <name type="scientific">Armillaria tabescens</name>
    <name type="common">Ringless honey mushroom</name>
    <name type="synonym">Agaricus tabescens</name>
    <dbReference type="NCBI Taxonomy" id="1929756"/>
    <lineage>
        <taxon>Eukaryota</taxon>
        <taxon>Fungi</taxon>
        <taxon>Dikarya</taxon>
        <taxon>Basidiomycota</taxon>
        <taxon>Agaricomycotina</taxon>
        <taxon>Agaricomycetes</taxon>
        <taxon>Agaricomycetidae</taxon>
        <taxon>Agaricales</taxon>
        <taxon>Marasmiineae</taxon>
        <taxon>Physalacriaceae</taxon>
        <taxon>Desarmillaria</taxon>
    </lineage>
</organism>
<dbReference type="InterPro" id="IPR029063">
    <property type="entry name" value="SAM-dependent_MTases_sf"/>
</dbReference>